<accession>A0A7X0AZM6</accession>
<dbReference type="Pfam" id="PF04321">
    <property type="entry name" value="RmlD_sub_bind"/>
    <property type="match status" value="1"/>
</dbReference>
<reference evidence="3 4" key="1">
    <citation type="submission" date="2020-08" db="EMBL/GenBank/DDBJ databases">
        <title>Genomic Encyclopedia of Type Strains, Phase IV (KMG-IV): sequencing the most valuable type-strain genomes for metagenomic binning, comparative biology and taxonomic classification.</title>
        <authorList>
            <person name="Goeker M."/>
        </authorList>
    </citation>
    <scope>NUCLEOTIDE SEQUENCE [LARGE SCALE GENOMIC DNA]</scope>
    <source>
        <strain evidence="3 4">DSM 22198</strain>
    </source>
</reference>
<evidence type="ECO:0000259" key="2">
    <source>
        <dbReference type="Pfam" id="PF04321"/>
    </source>
</evidence>
<feature type="region of interest" description="Disordered" evidence="1">
    <location>
        <begin position="18"/>
        <end position="38"/>
    </location>
</feature>
<dbReference type="EC" id="1.1.1.133" evidence="3"/>
<proteinExistence type="predicted"/>
<evidence type="ECO:0000313" key="3">
    <source>
        <dbReference type="EMBL" id="MBB6252281.1"/>
    </source>
</evidence>
<keyword evidence="3" id="KW-0560">Oxidoreductase</keyword>
<dbReference type="InterPro" id="IPR029903">
    <property type="entry name" value="RmlD-like-bd"/>
</dbReference>
<comment type="caution">
    <text evidence="3">The sequence shown here is derived from an EMBL/GenBank/DDBJ whole genome shotgun (WGS) entry which is preliminary data.</text>
</comment>
<organism evidence="3 4">
    <name type="scientific">Nitrospirillum iridis</name>
    <dbReference type="NCBI Taxonomy" id="765888"/>
    <lineage>
        <taxon>Bacteria</taxon>
        <taxon>Pseudomonadati</taxon>
        <taxon>Pseudomonadota</taxon>
        <taxon>Alphaproteobacteria</taxon>
        <taxon>Rhodospirillales</taxon>
        <taxon>Azospirillaceae</taxon>
        <taxon>Nitrospirillum</taxon>
    </lineage>
</organism>
<dbReference type="EMBL" id="JACIIZ010000007">
    <property type="protein sequence ID" value="MBB6252281.1"/>
    <property type="molecule type" value="Genomic_DNA"/>
</dbReference>
<protein>
    <submittedName>
        <fullName evidence="3">dTDP-4-dehydrorhamnose reductase</fullName>
        <ecNumber evidence="3">1.1.1.133</ecNumber>
    </submittedName>
</protein>
<dbReference type="PANTHER" id="PTHR43242">
    <property type="entry name" value="NAD(P)-BINDING ROSSMANN-FOLD SUPERFAMILY PROTEIN"/>
    <property type="match status" value="1"/>
</dbReference>
<dbReference type="SUPFAM" id="SSF51735">
    <property type="entry name" value="NAD(P)-binding Rossmann-fold domains"/>
    <property type="match status" value="1"/>
</dbReference>
<dbReference type="PANTHER" id="PTHR43242:SF1">
    <property type="entry name" value="NAD(P)-BINDING ROSSMANN-FOLD SUPERFAMILY PROTEIN"/>
    <property type="match status" value="1"/>
</dbReference>
<dbReference type="Gene3D" id="3.40.50.720">
    <property type="entry name" value="NAD(P)-binding Rossmann-like Domain"/>
    <property type="match status" value="1"/>
</dbReference>
<sequence>MVGAALVASLRLAGETVHATTRRPEAQGPDRPLLDLTRPQDGAALGAGPYRTAYICAAVARLDDCFKDPPGAFAINVTNMAALANRLLADGTHVIFLSTNQVLDGNLAFPDESASLAPSNVYGHQKAAAEQALWDLAARHPAACVTVLRLSKVLPSELPLFTSWAAALANGRPIRAAEDMSLAPLPVELVVDALRRLAQSRWPGLFQLSSATEIDYAAAARHLCRHIGADPALVRPVHALAAGFVLEPPPRHTIMDSGRLTRAVGIHPPDPFAVLDRVFAHLPPPSRDPGP</sequence>
<feature type="domain" description="RmlD-like substrate binding" evidence="2">
    <location>
        <begin position="1"/>
        <end position="270"/>
    </location>
</feature>
<evidence type="ECO:0000256" key="1">
    <source>
        <dbReference type="SAM" id="MobiDB-lite"/>
    </source>
</evidence>
<keyword evidence="4" id="KW-1185">Reference proteome</keyword>
<evidence type="ECO:0000313" key="4">
    <source>
        <dbReference type="Proteomes" id="UP000539175"/>
    </source>
</evidence>
<name>A0A7X0AZM6_9PROT</name>
<dbReference type="Proteomes" id="UP000539175">
    <property type="component" value="Unassembled WGS sequence"/>
</dbReference>
<gene>
    <name evidence="3" type="ORF">FHS74_002841</name>
</gene>
<dbReference type="AlphaFoldDB" id="A0A7X0AZM6"/>
<dbReference type="GO" id="GO:0008831">
    <property type="term" value="F:dTDP-4-dehydrorhamnose reductase activity"/>
    <property type="evidence" value="ECO:0007669"/>
    <property type="project" value="UniProtKB-EC"/>
</dbReference>
<dbReference type="InterPro" id="IPR036291">
    <property type="entry name" value="NAD(P)-bd_dom_sf"/>
</dbReference>